<proteinExistence type="predicted"/>
<accession>A0ACA9NQ33</accession>
<comment type="caution">
    <text evidence="1">The sequence shown here is derived from an EMBL/GenBank/DDBJ whole genome shotgun (WGS) entry which is preliminary data.</text>
</comment>
<dbReference type="Proteomes" id="UP000789860">
    <property type="component" value="Unassembled WGS sequence"/>
</dbReference>
<feature type="non-terminal residue" evidence="1">
    <location>
        <position position="1"/>
    </location>
</feature>
<organism evidence="1 2">
    <name type="scientific">Scutellospora calospora</name>
    <dbReference type="NCBI Taxonomy" id="85575"/>
    <lineage>
        <taxon>Eukaryota</taxon>
        <taxon>Fungi</taxon>
        <taxon>Fungi incertae sedis</taxon>
        <taxon>Mucoromycota</taxon>
        <taxon>Glomeromycotina</taxon>
        <taxon>Glomeromycetes</taxon>
        <taxon>Diversisporales</taxon>
        <taxon>Gigasporaceae</taxon>
        <taxon>Scutellospora</taxon>
    </lineage>
</organism>
<gene>
    <name evidence="1" type="ORF">SCALOS_LOCUS9301</name>
</gene>
<sequence>IDKIFATITARDVQKVWQQFLVNINIPAIRDDSTVSNNYEKLLTDIVRAGIWAINFYNLKDAQAVFFNLNNDLYTVNLNVLTLSDWNVATSIDLSRYNFNIQR</sequence>
<name>A0ACA9NQ33_9GLOM</name>
<feature type="non-terminal residue" evidence="1">
    <location>
        <position position="103"/>
    </location>
</feature>
<dbReference type="EMBL" id="CAJVPM010028195">
    <property type="protein sequence ID" value="CAG8668933.1"/>
    <property type="molecule type" value="Genomic_DNA"/>
</dbReference>
<reference evidence="1" key="1">
    <citation type="submission" date="2021-06" db="EMBL/GenBank/DDBJ databases">
        <authorList>
            <person name="Kallberg Y."/>
            <person name="Tangrot J."/>
            <person name="Rosling A."/>
        </authorList>
    </citation>
    <scope>NUCLEOTIDE SEQUENCE</scope>
    <source>
        <strain evidence="1">AU212A</strain>
    </source>
</reference>
<evidence type="ECO:0000313" key="2">
    <source>
        <dbReference type="Proteomes" id="UP000789860"/>
    </source>
</evidence>
<protein>
    <submittedName>
        <fullName evidence="1">7454_t:CDS:1</fullName>
    </submittedName>
</protein>
<keyword evidence="2" id="KW-1185">Reference proteome</keyword>
<evidence type="ECO:0000313" key="1">
    <source>
        <dbReference type="EMBL" id="CAG8668933.1"/>
    </source>
</evidence>